<dbReference type="PANTHER" id="PTHR38664:SF1">
    <property type="entry name" value="SLR0058 PROTEIN"/>
    <property type="match status" value="1"/>
</dbReference>
<evidence type="ECO:0008006" key="3">
    <source>
        <dbReference type="Google" id="ProtNLM"/>
    </source>
</evidence>
<protein>
    <recommendedName>
        <fullName evidence="3">Polyhydroxyalkanoate synthesis regulator phasin</fullName>
    </recommendedName>
</protein>
<reference evidence="1" key="1">
    <citation type="submission" date="2020-07" db="EMBL/GenBank/DDBJ databases">
        <title>Koleobacter methoxysyntrophicus gen. nov., sp. nov., a novel anaerobic bacterium isolated from deep subsurface oil field and proposal of Koleobacterales ord. nov. in the phylum Firmicutes.</title>
        <authorList>
            <person name="Sakamoto S."/>
            <person name="Tamaki H."/>
        </authorList>
    </citation>
    <scope>NUCLEOTIDE SEQUENCE</scope>
    <source>
        <strain evidence="1">NRmbB1</strain>
    </source>
</reference>
<gene>
    <name evidence="1" type="ORF">H0A61_00523</name>
</gene>
<dbReference type="PANTHER" id="PTHR38664">
    <property type="entry name" value="SLR0058 PROTEIN"/>
    <property type="match status" value="1"/>
</dbReference>
<evidence type="ECO:0000313" key="1">
    <source>
        <dbReference type="EMBL" id="QSQ08203.1"/>
    </source>
</evidence>
<dbReference type="AlphaFoldDB" id="A0A8A0RJ07"/>
<dbReference type="EMBL" id="CP059066">
    <property type="protein sequence ID" value="QSQ08203.1"/>
    <property type="molecule type" value="Genomic_DNA"/>
</dbReference>
<keyword evidence="2" id="KW-1185">Reference proteome</keyword>
<dbReference type="Proteomes" id="UP000662904">
    <property type="component" value="Chromosome"/>
</dbReference>
<dbReference type="RefSeq" id="WP_206708434.1">
    <property type="nucleotide sequence ID" value="NZ_CP059066.1"/>
</dbReference>
<dbReference type="InterPro" id="IPR008769">
    <property type="entry name" value="PhaF_PhaI"/>
</dbReference>
<name>A0A8A0RJ07_9FIRM</name>
<accession>A0A8A0RJ07</accession>
<proteinExistence type="predicted"/>
<sequence length="99" mass="11417">MFDLTKKILYLGLGTLTFTREKAEQVVNELIKKGEVKQEEAANLVDDLVKRGQKEKENLKEIINHEVTKILAEMNIATKVDIKHLEDKIKLLEDKLQSE</sequence>
<organism evidence="1 2">
    <name type="scientific">Koleobacter methoxysyntrophicus</name>
    <dbReference type="NCBI Taxonomy" id="2751313"/>
    <lineage>
        <taxon>Bacteria</taxon>
        <taxon>Bacillati</taxon>
        <taxon>Bacillota</taxon>
        <taxon>Clostridia</taxon>
        <taxon>Koleobacterales</taxon>
        <taxon>Koleobacteraceae</taxon>
        <taxon>Koleobacter</taxon>
    </lineage>
</organism>
<dbReference type="NCBIfam" id="NF047773">
    <property type="entry name" value="phas_rel_Lepto"/>
    <property type="match status" value="1"/>
</dbReference>
<evidence type="ECO:0000313" key="2">
    <source>
        <dbReference type="Proteomes" id="UP000662904"/>
    </source>
</evidence>
<dbReference type="KEGG" id="kme:H0A61_00523"/>